<comment type="caution">
    <text evidence="1">The sequence shown here is derived from an EMBL/GenBank/DDBJ whole genome shotgun (WGS) entry which is preliminary data.</text>
</comment>
<sequence>MLNWLFGGETTPSDEPYTVERNGSRMRIVDNETGKTVRYFGPETGDANPFPSDANDWDITENEYFADPTTGELKKHITFQRRR</sequence>
<organism evidence="1 2">
    <name type="scientific">Limnoraphis robusta CS-951</name>
    <dbReference type="NCBI Taxonomy" id="1637645"/>
    <lineage>
        <taxon>Bacteria</taxon>
        <taxon>Bacillati</taxon>
        <taxon>Cyanobacteriota</taxon>
        <taxon>Cyanophyceae</taxon>
        <taxon>Oscillatoriophycideae</taxon>
        <taxon>Oscillatoriales</taxon>
        <taxon>Sirenicapillariaceae</taxon>
        <taxon>Limnoraphis</taxon>
    </lineage>
</organism>
<reference evidence="1 2" key="1">
    <citation type="submission" date="2015-06" db="EMBL/GenBank/DDBJ databases">
        <title>Draft genome assembly of filamentous brackish cyanobacterium Limnoraphis robusta strain CS-951.</title>
        <authorList>
            <person name="Willis A."/>
            <person name="Parks M."/>
            <person name="Burford M.A."/>
        </authorList>
    </citation>
    <scope>NUCLEOTIDE SEQUENCE [LARGE SCALE GENOMIC DNA]</scope>
    <source>
        <strain evidence="1 2">CS-951</strain>
    </source>
</reference>
<dbReference type="RefSeq" id="WP_046282064.1">
    <property type="nucleotide sequence ID" value="NZ_LATL02000150.1"/>
</dbReference>
<dbReference type="Proteomes" id="UP000033607">
    <property type="component" value="Unassembled WGS sequence"/>
</dbReference>
<protein>
    <submittedName>
        <fullName evidence="1">Uncharacterized protein</fullName>
    </submittedName>
</protein>
<name>A0A0F5Y847_9CYAN</name>
<evidence type="ECO:0000313" key="2">
    <source>
        <dbReference type="Proteomes" id="UP000033607"/>
    </source>
</evidence>
<accession>A0A0F5Y847</accession>
<evidence type="ECO:0000313" key="1">
    <source>
        <dbReference type="EMBL" id="KKD34807.1"/>
    </source>
</evidence>
<dbReference type="EMBL" id="LATL02000150">
    <property type="protein sequence ID" value="KKD34807.1"/>
    <property type="molecule type" value="Genomic_DNA"/>
</dbReference>
<proteinExistence type="predicted"/>
<gene>
    <name evidence="1" type="ORF">WN50_28835</name>
</gene>
<dbReference type="AlphaFoldDB" id="A0A0F5Y847"/>